<dbReference type="InterPro" id="IPR011333">
    <property type="entry name" value="SKP1/BTB/POZ_sf"/>
</dbReference>
<reference evidence="2 3" key="1">
    <citation type="journal article" date="2015" name="Genome Biol. Evol.">
        <title>The genome of winter moth (Operophtera brumata) provides a genomic perspective on sexual dimorphism and phenology.</title>
        <authorList>
            <person name="Derks M.F."/>
            <person name="Smit S."/>
            <person name="Salis L."/>
            <person name="Schijlen E."/>
            <person name="Bossers A."/>
            <person name="Mateman C."/>
            <person name="Pijl A.S."/>
            <person name="de Ridder D."/>
            <person name="Groenen M.A."/>
            <person name="Visser M.E."/>
            <person name="Megens H.J."/>
        </authorList>
    </citation>
    <scope>NUCLEOTIDE SEQUENCE [LARGE SCALE GENOMIC DNA]</scope>
    <source>
        <strain evidence="2">WM2013NL</strain>
        <tissue evidence="2">Head and thorax</tissue>
    </source>
</reference>
<dbReference type="STRING" id="104452.A0A0L7KDP9"/>
<evidence type="ECO:0000313" key="2">
    <source>
        <dbReference type="EMBL" id="KOB61024.1"/>
    </source>
</evidence>
<dbReference type="Gene3D" id="3.30.710.10">
    <property type="entry name" value="Potassium Channel Kv1.1, Chain A"/>
    <property type="match status" value="1"/>
</dbReference>
<keyword evidence="3" id="KW-1185">Reference proteome</keyword>
<dbReference type="SMART" id="SM00225">
    <property type="entry name" value="BTB"/>
    <property type="match status" value="1"/>
</dbReference>
<protein>
    <submittedName>
        <fullName evidence="2">Roadkill</fullName>
    </submittedName>
</protein>
<dbReference type="PROSITE" id="PS50097">
    <property type="entry name" value="BTB"/>
    <property type="match status" value="1"/>
</dbReference>
<dbReference type="SUPFAM" id="SSF54695">
    <property type="entry name" value="POZ domain"/>
    <property type="match status" value="1"/>
</dbReference>
<evidence type="ECO:0000259" key="1">
    <source>
        <dbReference type="PROSITE" id="PS50097"/>
    </source>
</evidence>
<dbReference type="Gene3D" id="6.10.250.3030">
    <property type="match status" value="1"/>
</dbReference>
<dbReference type="AlphaFoldDB" id="A0A0L7KDP9"/>
<name>A0A0L7KDP9_OPEBR</name>
<evidence type="ECO:0000313" key="3">
    <source>
        <dbReference type="Proteomes" id="UP000037510"/>
    </source>
</evidence>
<dbReference type="Pfam" id="PF00651">
    <property type="entry name" value="BTB"/>
    <property type="match status" value="1"/>
</dbReference>
<dbReference type="EMBL" id="JTDY01010117">
    <property type="protein sequence ID" value="KOB61024.1"/>
    <property type="molecule type" value="Genomic_DNA"/>
</dbReference>
<feature type="domain" description="BTB" evidence="1">
    <location>
        <begin position="178"/>
        <end position="245"/>
    </location>
</feature>
<dbReference type="InterPro" id="IPR000210">
    <property type="entry name" value="BTB/POZ_dom"/>
</dbReference>
<dbReference type="CDD" id="cd14733">
    <property type="entry name" value="BACK"/>
    <property type="match status" value="1"/>
</dbReference>
<accession>A0A0L7KDP9</accession>
<dbReference type="PANTHER" id="PTHR24413">
    <property type="entry name" value="SPECKLE-TYPE POZ PROTEIN"/>
    <property type="match status" value="1"/>
</dbReference>
<sequence length="356" mass="40895">MEDNPNKYTIKLDKSTDTTDGIDTYNITWTIPIINQLLQTKAMDDVYRTLRHTVVEVPDTPFKLKACFYGNAVVEVYFLTSTSFYMKWSLEYKLQDYSECDPMEDYVTLQANEWQNCLSLCIEIIKDDLRPDDTAPLYLSFKFIVSHAVKAAICSNIPLPYIQLSVDFGNLLTDDSFSDVTIKSAEGIEFKAHKNVLAVRSKVLRAHFEHSTKENITNVVETLWDTEVLRDVLTFVYTDKVPRVDDAPEKLLVAADYYQLDRLKSVCEEALSNRLTVENAIDTLQLAEQYSLNALIQSTLNFIKNEPFKLIKETQGWKNIQSVEFIQRIIDFIFDDEIEINDVDILAAALNEVSLK</sequence>
<gene>
    <name evidence="2" type="ORF">OBRU01_25504</name>
</gene>
<dbReference type="Proteomes" id="UP000037510">
    <property type="component" value="Unassembled WGS sequence"/>
</dbReference>
<proteinExistence type="predicted"/>
<comment type="caution">
    <text evidence="2">The sequence shown here is derived from an EMBL/GenBank/DDBJ whole genome shotgun (WGS) entry which is preliminary data.</text>
</comment>
<organism evidence="2 3">
    <name type="scientific">Operophtera brumata</name>
    <name type="common">Winter moth</name>
    <name type="synonym">Phalaena brumata</name>
    <dbReference type="NCBI Taxonomy" id="104452"/>
    <lineage>
        <taxon>Eukaryota</taxon>
        <taxon>Metazoa</taxon>
        <taxon>Ecdysozoa</taxon>
        <taxon>Arthropoda</taxon>
        <taxon>Hexapoda</taxon>
        <taxon>Insecta</taxon>
        <taxon>Pterygota</taxon>
        <taxon>Neoptera</taxon>
        <taxon>Endopterygota</taxon>
        <taxon>Lepidoptera</taxon>
        <taxon>Glossata</taxon>
        <taxon>Ditrysia</taxon>
        <taxon>Geometroidea</taxon>
        <taxon>Geometridae</taxon>
        <taxon>Larentiinae</taxon>
        <taxon>Operophtera</taxon>
    </lineage>
</organism>